<dbReference type="WBParaSite" id="SBAD_0001203001-mRNA-1">
    <property type="protein sequence ID" value="SBAD_0001203001-mRNA-1"/>
    <property type="gene ID" value="SBAD_0001203001"/>
</dbReference>
<reference evidence="3 4" key="2">
    <citation type="submission" date="2018-11" db="EMBL/GenBank/DDBJ databases">
        <authorList>
            <consortium name="Pathogen Informatics"/>
        </authorList>
    </citation>
    <scope>NUCLEOTIDE SEQUENCE [LARGE SCALE GENOMIC DNA]</scope>
</reference>
<dbReference type="PROSITE" id="PS51704">
    <property type="entry name" value="GP_PDE"/>
    <property type="match status" value="1"/>
</dbReference>
<evidence type="ECO:0000313" key="3">
    <source>
        <dbReference type="EMBL" id="VDP41762.1"/>
    </source>
</evidence>
<keyword evidence="4" id="KW-1185">Reference proteome</keyword>
<dbReference type="AlphaFoldDB" id="A0A183J6Z4"/>
<sequence length="243" mass="27429">QNPSIFLLNKVEDVTFAKDHSIYLKHRSDYIVFLVDGDVHSFDHPTLQVDFLSYNGKLSVEYLIIKPLLGVPSSFAVSREKFWREQATVTVGHRGLGRSYTKFASVRENTIASFDAAASCGADFVEFDVQLTKDLVPIVYHDFFVYLSNVSKASKDKDSDNNYDLHRIPIKSLELRDLQELKVGRLSQTIMRSRSSQVTCDDDVIAKNQPFPTLAAVLQSVTPSLGFNIEIKYPLKTVVSVFQ</sequence>
<evidence type="ECO:0000313" key="5">
    <source>
        <dbReference type="WBParaSite" id="SBAD_0001203001-mRNA-1"/>
    </source>
</evidence>
<gene>
    <name evidence="3" type="ORF">SBAD_LOCUS11643</name>
</gene>
<dbReference type="SUPFAM" id="SSF51695">
    <property type="entry name" value="PLC-like phosphodiesterases"/>
    <property type="match status" value="1"/>
</dbReference>
<dbReference type="InterPro" id="IPR017946">
    <property type="entry name" value="PLC-like_Pdiesterase_TIM-brl"/>
</dbReference>
<feature type="domain" description="GP-PDE" evidence="2">
    <location>
        <begin position="88"/>
        <end position="243"/>
    </location>
</feature>
<dbReference type="InterPro" id="IPR030395">
    <property type="entry name" value="GP_PDE_dom"/>
</dbReference>
<dbReference type="OrthoDB" id="1058301at2759"/>
<name>A0A183J6Z4_9BILA</name>
<dbReference type="GO" id="GO:0047389">
    <property type="term" value="F:glycerophosphocholine phosphodiesterase activity"/>
    <property type="evidence" value="ECO:0007669"/>
    <property type="project" value="TreeGrafter"/>
</dbReference>
<dbReference type="Pfam" id="PF03009">
    <property type="entry name" value="GDPD"/>
    <property type="match status" value="1"/>
</dbReference>
<dbReference type="PANTHER" id="PTHR22958:SF1">
    <property type="entry name" value="GLYCEROPHOSPHOCHOLINE PHOSPHODIESTERASE GPCPD1"/>
    <property type="match status" value="1"/>
</dbReference>
<organism evidence="5">
    <name type="scientific">Soboliphyme baturini</name>
    <dbReference type="NCBI Taxonomy" id="241478"/>
    <lineage>
        <taxon>Eukaryota</taxon>
        <taxon>Metazoa</taxon>
        <taxon>Ecdysozoa</taxon>
        <taxon>Nematoda</taxon>
        <taxon>Enoplea</taxon>
        <taxon>Dorylaimia</taxon>
        <taxon>Dioctophymatida</taxon>
        <taxon>Dioctophymatoidea</taxon>
        <taxon>Soboliphymatidae</taxon>
        <taxon>Soboliphyme</taxon>
    </lineage>
</organism>
<dbReference type="EMBL" id="UZAM01016091">
    <property type="protein sequence ID" value="VDP41762.1"/>
    <property type="molecule type" value="Genomic_DNA"/>
</dbReference>
<dbReference type="Proteomes" id="UP000270296">
    <property type="component" value="Unassembled WGS sequence"/>
</dbReference>
<reference evidence="5" key="1">
    <citation type="submission" date="2016-06" db="UniProtKB">
        <authorList>
            <consortium name="WormBaseParasite"/>
        </authorList>
    </citation>
    <scope>IDENTIFICATION</scope>
</reference>
<evidence type="ECO:0000256" key="1">
    <source>
        <dbReference type="ARBA" id="ARBA00022801"/>
    </source>
</evidence>
<proteinExistence type="predicted"/>
<dbReference type="GO" id="GO:0046475">
    <property type="term" value="P:glycerophospholipid catabolic process"/>
    <property type="evidence" value="ECO:0007669"/>
    <property type="project" value="TreeGrafter"/>
</dbReference>
<protein>
    <submittedName>
        <fullName evidence="5">Glycerophosphocholine phosphodiesterase</fullName>
    </submittedName>
</protein>
<evidence type="ECO:0000313" key="4">
    <source>
        <dbReference type="Proteomes" id="UP000270296"/>
    </source>
</evidence>
<accession>A0A183J6Z4</accession>
<keyword evidence="1" id="KW-0378">Hydrolase</keyword>
<dbReference type="Gene3D" id="3.20.20.190">
    <property type="entry name" value="Phosphatidylinositol (PI) phosphodiesterase"/>
    <property type="match status" value="1"/>
</dbReference>
<dbReference type="InterPro" id="IPR051578">
    <property type="entry name" value="GDPD"/>
</dbReference>
<dbReference type="PANTHER" id="PTHR22958">
    <property type="entry name" value="GLYCEROPHOSPHORYL DIESTER PHOSPHODIESTERASE"/>
    <property type="match status" value="1"/>
</dbReference>
<evidence type="ECO:0000259" key="2">
    <source>
        <dbReference type="PROSITE" id="PS51704"/>
    </source>
</evidence>